<evidence type="ECO:0000313" key="1">
    <source>
        <dbReference type="EMBL" id="CAG8734085.1"/>
    </source>
</evidence>
<protein>
    <submittedName>
        <fullName evidence="1">2553_t:CDS:1</fullName>
    </submittedName>
</protein>
<feature type="non-terminal residue" evidence="1">
    <location>
        <position position="1"/>
    </location>
</feature>
<sequence length="100" mass="11254">EKGIDIIISPLIPNYLAANKSITNISIDERVEPLGPWGGVVGKAYSEIISWGAKNLSEVVTDIQFQEGKYEMLVELAMKDLDDNKAFDKSHRFWAMKKNI</sequence>
<proteinExistence type="predicted"/>
<name>A0ACA9Q4H2_9GLOM</name>
<keyword evidence="2" id="KW-1185">Reference proteome</keyword>
<gene>
    <name evidence="1" type="ORF">SPELUC_LOCUS13327</name>
</gene>
<evidence type="ECO:0000313" key="2">
    <source>
        <dbReference type="Proteomes" id="UP000789366"/>
    </source>
</evidence>
<reference evidence="1" key="1">
    <citation type="submission" date="2021-06" db="EMBL/GenBank/DDBJ databases">
        <authorList>
            <person name="Kallberg Y."/>
            <person name="Tangrot J."/>
            <person name="Rosling A."/>
        </authorList>
    </citation>
    <scope>NUCLEOTIDE SEQUENCE</scope>
    <source>
        <strain evidence="1">28 12/20/2015</strain>
    </source>
</reference>
<accession>A0ACA9Q4H2</accession>
<dbReference type="Proteomes" id="UP000789366">
    <property type="component" value="Unassembled WGS sequence"/>
</dbReference>
<organism evidence="1 2">
    <name type="scientific">Cetraspora pellucida</name>
    <dbReference type="NCBI Taxonomy" id="1433469"/>
    <lineage>
        <taxon>Eukaryota</taxon>
        <taxon>Fungi</taxon>
        <taxon>Fungi incertae sedis</taxon>
        <taxon>Mucoromycota</taxon>
        <taxon>Glomeromycotina</taxon>
        <taxon>Glomeromycetes</taxon>
        <taxon>Diversisporales</taxon>
        <taxon>Gigasporaceae</taxon>
        <taxon>Cetraspora</taxon>
    </lineage>
</organism>
<comment type="caution">
    <text evidence="1">The sequence shown here is derived from an EMBL/GenBank/DDBJ whole genome shotgun (WGS) entry which is preliminary data.</text>
</comment>
<dbReference type="EMBL" id="CAJVPW010034661">
    <property type="protein sequence ID" value="CAG8734085.1"/>
    <property type="molecule type" value="Genomic_DNA"/>
</dbReference>